<dbReference type="RefSeq" id="WP_124178066.1">
    <property type="nucleotide sequence ID" value="NZ_REFY01000003.1"/>
</dbReference>
<evidence type="ECO:0000256" key="1">
    <source>
        <dbReference type="SAM" id="MobiDB-lite"/>
    </source>
</evidence>
<gene>
    <name evidence="2" type="ORF">EA462_08195</name>
</gene>
<sequence length="460" mass="49668">MNDLQKGTDLRRRTVLLGSGLAVAGFAGCLDDEPEGNGENDGKSDGGNDGGDENGGESDDDSEDETNDDEQTEDDGPQPPEPDFLVGSSQDADYETLQEAYDSLQSGDVIGIEPGTYTLQQSVDSAEVDGEILTRSYTYVGESPDETTIEILVPDEPSFIVQGLVHYDPEDGAPEFWNVALEIPADLEYARTEDEDAYEDGEAQINAHFCTVEGTLGGPTAAHGTVFMDDLSHEISPTDCRFHGEVGGRSIAGRECRFDGDLKSRNGYVLDSVIDGTVNLNSVLLRRCEIRRGINVNGGGRVEDCLVEPKPDSNLAIDIRSEYAATVTGSEIRGTVRSNQDGSHIDRFELNRFDVPGARYIIDGAPATDIYLNAFVGGDVRITTDTGDLASFPAEELDVYDPERELGNYYSEWDETSDADEGILGTRTLPGEDGAMDRHPLATPDVEAYAKAATEADEDD</sequence>
<dbReference type="OrthoDB" id="204363at2157"/>
<accession>A0A3N6LPC3</accession>
<dbReference type="InterPro" id="IPR012334">
    <property type="entry name" value="Pectin_lyas_fold"/>
</dbReference>
<comment type="caution">
    <text evidence="2">The sequence shown here is derived from an EMBL/GenBank/DDBJ whole genome shotgun (WGS) entry which is preliminary data.</text>
</comment>
<evidence type="ECO:0000313" key="2">
    <source>
        <dbReference type="EMBL" id="RQG89977.1"/>
    </source>
</evidence>
<dbReference type="InterPro" id="IPR011050">
    <property type="entry name" value="Pectin_lyase_fold/virulence"/>
</dbReference>
<dbReference type="EMBL" id="REFY01000003">
    <property type="protein sequence ID" value="RQG89977.1"/>
    <property type="molecule type" value="Genomic_DNA"/>
</dbReference>
<reference evidence="2 3" key="1">
    <citation type="submission" date="2018-10" db="EMBL/GenBank/DDBJ databases">
        <title>Natrarchaeobius chitinivorans gen. nov., sp. nov., and Natrarchaeobius haloalkaliphilus sp. nov., alkaliphilic, chitin-utilizing haloarchaea from hypersaline alkaline lakes.</title>
        <authorList>
            <person name="Sorokin D.Y."/>
            <person name="Elcheninov A.G."/>
            <person name="Kostrikina N.A."/>
            <person name="Bale N.J."/>
            <person name="Sinninghe Damste J.S."/>
            <person name="Khijniak T.V."/>
            <person name="Kublanov I.V."/>
            <person name="Toshchakov S.V."/>
        </authorList>
    </citation>
    <scope>NUCLEOTIDE SEQUENCE [LARGE SCALE GENOMIC DNA]</scope>
    <source>
        <strain evidence="2 3">AArcht-Sl</strain>
    </source>
</reference>
<feature type="compositionally biased region" description="Acidic residues" evidence="1">
    <location>
        <begin position="50"/>
        <end position="76"/>
    </location>
</feature>
<dbReference type="Proteomes" id="UP000273828">
    <property type="component" value="Unassembled WGS sequence"/>
</dbReference>
<evidence type="ECO:0000313" key="3">
    <source>
        <dbReference type="Proteomes" id="UP000273828"/>
    </source>
</evidence>
<dbReference type="SUPFAM" id="SSF51126">
    <property type="entry name" value="Pectin lyase-like"/>
    <property type="match status" value="1"/>
</dbReference>
<organism evidence="2 3">
    <name type="scientific">Natrarchaeobius halalkaliphilus</name>
    <dbReference type="NCBI Taxonomy" id="1679091"/>
    <lineage>
        <taxon>Archaea</taxon>
        <taxon>Methanobacteriati</taxon>
        <taxon>Methanobacteriota</taxon>
        <taxon>Stenosarchaea group</taxon>
        <taxon>Halobacteria</taxon>
        <taxon>Halobacteriales</taxon>
        <taxon>Natrialbaceae</taxon>
        <taxon>Natrarchaeobius</taxon>
    </lineage>
</organism>
<dbReference type="PROSITE" id="PS51257">
    <property type="entry name" value="PROKAR_LIPOPROTEIN"/>
    <property type="match status" value="1"/>
</dbReference>
<dbReference type="AlphaFoldDB" id="A0A3N6LPC3"/>
<feature type="region of interest" description="Disordered" evidence="1">
    <location>
        <begin position="27"/>
        <end position="88"/>
    </location>
</feature>
<proteinExistence type="predicted"/>
<protein>
    <recommendedName>
        <fullName evidence="4">Right-handed parallel beta-helix repeat-containing protein</fullName>
    </recommendedName>
</protein>
<feature type="region of interest" description="Disordered" evidence="1">
    <location>
        <begin position="417"/>
        <end position="443"/>
    </location>
</feature>
<name>A0A3N6LPC3_9EURY</name>
<keyword evidence="3" id="KW-1185">Reference proteome</keyword>
<evidence type="ECO:0008006" key="4">
    <source>
        <dbReference type="Google" id="ProtNLM"/>
    </source>
</evidence>
<dbReference type="Gene3D" id="2.160.20.10">
    <property type="entry name" value="Single-stranded right-handed beta-helix, Pectin lyase-like"/>
    <property type="match status" value="1"/>
</dbReference>